<dbReference type="Pfam" id="PF01593">
    <property type="entry name" value="Amino_oxidase"/>
    <property type="match status" value="1"/>
</dbReference>
<dbReference type="InterPro" id="IPR036188">
    <property type="entry name" value="FAD/NAD-bd_sf"/>
</dbReference>
<dbReference type="EnsemblMetazoa" id="CLYHEMT022758.1">
    <property type="protein sequence ID" value="CLYHEMP022758.1"/>
    <property type="gene ID" value="CLYHEMG022758"/>
</dbReference>
<dbReference type="RefSeq" id="XP_066910913.1">
    <property type="nucleotide sequence ID" value="XM_067054812.1"/>
</dbReference>
<feature type="chain" id="PRO_5029855946" description="Amine oxidase domain-containing protein" evidence="1">
    <location>
        <begin position="22"/>
        <end position="516"/>
    </location>
</feature>
<dbReference type="Gene3D" id="3.50.50.60">
    <property type="entry name" value="FAD/NAD(P)-binding domain"/>
    <property type="match status" value="1"/>
</dbReference>
<evidence type="ECO:0000256" key="1">
    <source>
        <dbReference type="SAM" id="SignalP"/>
    </source>
</evidence>
<proteinExistence type="predicted"/>
<name>A0A7M5XFZ1_9CNID</name>
<dbReference type="Gene3D" id="1.10.405.20">
    <property type="match status" value="1"/>
</dbReference>
<dbReference type="SUPFAM" id="SSF51905">
    <property type="entry name" value="FAD/NAD(P)-binding domain"/>
    <property type="match status" value="1"/>
</dbReference>
<organism evidence="3 4">
    <name type="scientific">Clytia hemisphaerica</name>
    <dbReference type="NCBI Taxonomy" id="252671"/>
    <lineage>
        <taxon>Eukaryota</taxon>
        <taxon>Metazoa</taxon>
        <taxon>Cnidaria</taxon>
        <taxon>Hydrozoa</taxon>
        <taxon>Hydroidolina</taxon>
        <taxon>Leptothecata</taxon>
        <taxon>Obeliida</taxon>
        <taxon>Clytiidae</taxon>
        <taxon>Clytia</taxon>
    </lineage>
</organism>
<reference evidence="3" key="1">
    <citation type="submission" date="2021-01" db="UniProtKB">
        <authorList>
            <consortium name="EnsemblMetazoa"/>
        </authorList>
    </citation>
    <scope>IDENTIFICATION</scope>
</reference>
<dbReference type="GO" id="GO:0016491">
    <property type="term" value="F:oxidoreductase activity"/>
    <property type="evidence" value="ECO:0007669"/>
    <property type="project" value="InterPro"/>
</dbReference>
<dbReference type="Proteomes" id="UP000594262">
    <property type="component" value="Unplaced"/>
</dbReference>
<dbReference type="AlphaFoldDB" id="A0A7M5XFZ1"/>
<keyword evidence="4" id="KW-1185">Reference proteome</keyword>
<sequence>MKLTTITLMALFCALHKLSNAQRKLNFKIPGPKSLNDRIAIIGAGPSGIHMALLLKKLKFTDVTILERSNDFGGKSWTIERRGAPHEMGTVYLQPDYEDNIISLVNEYAPGDLVHFPPASIWLDGKEPADYKSYIFRYAIQHLKTTNITVIKKGFFDAISGYIRIHRELFGVYDGEHLPELVEPKDKERVDKTFEEFLDDENLQLLKPLLYASNSVQGYGRLEEIPTMYGMTWNTPKMMGVLLKRLSGDNIGGFYMLRNGFQNLWKNIIEKEGLNIKYNVNIIKIRRSENDIFIKNKVGKKGPRTWDRYDFIIWSPEMKTSLRYWDCRKDEAYYFSRTRPTWFTTALVDTLGAKKGPSPIDYWVDNINKRRQGAIWGQRDSYAAIRNYTGPDYQSGKFKSGNDDSPIRTTVTYQMNDRRPSRFRLRRKLLKALRDIGATKINLVVMKTWRYFPRYNIKDLSRGILWRILEMQGKYNMWYIGSSVSFESVKSVVEYNKLLVHNFELPTESQNMSPPS</sequence>
<dbReference type="InterPro" id="IPR002937">
    <property type="entry name" value="Amino_oxidase"/>
</dbReference>
<feature type="domain" description="Amine oxidase" evidence="2">
    <location>
        <begin position="47"/>
        <end position="311"/>
    </location>
</feature>
<protein>
    <recommendedName>
        <fullName evidence="2">Amine oxidase domain-containing protein</fullName>
    </recommendedName>
</protein>
<dbReference type="Gene3D" id="3.30.70.1990">
    <property type="match status" value="1"/>
</dbReference>
<dbReference type="GeneID" id="136798234"/>
<dbReference type="OrthoDB" id="5046242at2759"/>
<evidence type="ECO:0000313" key="3">
    <source>
        <dbReference type="EnsemblMetazoa" id="CLYHEMP022758.1"/>
    </source>
</evidence>
<dbReference type="PRINTS" id="PR00419">
    <property type="entry name" value="ADXRDTASE"/>
</dbReference>
<evidence type="ECO:0000313" key="4">
    <source>
        <dbReference type="Proteomes" id="UP000594262"/>
    </source>
</evidence>
<keyword evidence="1" id="KW-0732">Signal</keyword>
<feature type="signal peptide" evidence="1">
    <location>
        <begin position="1"/>
        <end position="21"/>
    </location>
</feature>
<evidence type="ECO:0000259" key="2">
    <source>
        <dbReference type="Pfam" id="PF01593"/>
    </source>
</evidence>
<accession>A0A7M5XFZ1</accession>